<dbReference type="InterPro" id="IPR006143">
    <property type="entry name" value="RND_pump_MFP"/>
</dbReference>
<dbReference type="Pfam" id="PF25917">
    <property type="entry name" value="BSH_RND"/>
    <property type="match status" value="1"/>
</dbReference>
<comment type="similarity">
    <text evidence="2">Belongs to the membrane fusion protein (MFP) (TC 8.A.1) family.</text>
</comment>
<evidence type="ECO:0000259" key="6">
    <source>
        <dbReference type="Pfam" id="PF25944"/>
    </source>
</evidence>
<keyword evidence="9" id="KW-1185">Reference proteome</keyword>
<protein>
    <submittedName>
        <fullName evidence="8">Multidrug efflux pump subunit AcrA</fullName>
    </submittedName>
</protein>
<feature type="coiled-coil region" evidence="3">
    <location>
        <begin position="112"/>
        <end position="177"/>
    </location>
</feature>
<comment type="subcellular location">
    <subcellularLocation>
        <location evidence="1">Cell envelope</location>
    </subcellularLocation>
</comment>
<dbReference type="EMBL" id="CAJHOE010000001">
    <property type="protein sequence ID" value="CAD7286194.1"/>
    <property type="molecule type" value="Genomic_DNA"/>
</dbReference>
<accession>A0ABM8Q079</accession>
<dbReference type="Pfam" id="PF25876">
    <property type="entry name" value="HH_MFP_RND"/>
    <property type="match status" value="1"/>
</dbReference>
<keyword evidence="3" id="KW-0175">Coiled coil</keyword>
<dbReference type="InterPro" id="IPR058626">
    <property type="entry name" value="MdtA-like_b-barrel"/>
</dbReference>
<dbReference type="SUPFAM" id="SSF111369">
    <property type="entry name" value="HlyD-like secretion proteins"/>
    <property type="match status" value="1"/>
</dbReference>
<evidence type="ECO:0000313" key="9">
    <source>
        <dbReference type="Proteomes" id="UP000789359"/>
    </source>
</evidence>
<dbReference type="PROSITE" id="PS51257">
    <property type="entry name" value="PROKAR_LIPOPROTEIN"/>
    <property type="match status" value="1"/>
</dbReference>
<dbReference type="Proteomes" id="UP000789359">
    <property type="component" value="Unassembled WGS sequence"/>
</dbReference>
<organism evidence="8 9">
    <name type="scientific">Campylobacter suis</name>
    <dbReference type="NCBI Taxonomy" id="2790657"/>
    <lineage>
        <taxon>Bacteria</taxon>
        <taxon>Pseudomonadati</taxon>
        <taxon>Campylobacterota</taxon>
        <taxon>Epsilonproteobacteria</taxon>
        <taxon>Campylobacterales</taxon>
        <taxon>Campylobacteraceae</taxon>
        <taxon>Campylobacter</taxon>
    </lineage>
</organism>
<dbReference type="InterPro" id="IPR058627">
    <property type="entry name" value="MdtA-like_C"/>
</dbReference>
<feature type="domain" description="Multidrug resistance protein MdtA-like beta-barrel" evidence="6">
    <location>
        <begin position="252"/>
        <end position="298"/>
    </location>
</feature>
<dbReference type="Gene3D" id="2.40.30.170">
    <property type="match status" value="1"/>
</dbReference>
<dbReference type="RefSeq" id="WP_230055845.1">
    <property type="nucleotide sequence ID" value="NZ_CAJHOE010000001.1"/>
</dbReference>
<gene>
    <name evidence="8" type="primary">acrA</name>
    <name evidence="8" type="ORF">LMG8286_00025</name>
</gene>
<name>A0ABM8Q079_9BACT</name>
<evidence type="ECO:0000256" key="3">
    <source>
        <dbReference type="SAM" id="Coils"/>
    </source>
</evidence>
<feature type="domain" description="Multidrug resistance protein MdtA-like alpha-helical hairpin" evidence="4">
    <location>
        <begin position="112"/>
        <end position="181"/>
    </location>
</feature>
<dbReference type="InterPro" id="IPR058625">
    <property type="entry name" value="MdtA-like_BSH"/>
</dbReference>
<dbReference type="Gene3D" id="2.40.420.20">
    <property type="match status" value="1"/>
</dbReference>
<dbReference type="Gene3D" id="1.10.287.470">
    <property type="entry name" value="Helix hairpin bin"/>
    <property type="match status" value="1"/>
</dbReference>
<dbReference type="NCBIfam" id="TIGR01730">
    <property type="entry name" value="RND_mfp"/>
    <property type="match status" value="1"/>
</dbReference>
<proteinExistence type="inferred from homology"/>
<dbReference type="InterPro" id="IPR058624">
    <property type="entry name" value="MdtA-like_HH"/>
</dbReference>
<evidence type="ECO:0000259" key="7">
    <source>
        <dbReference type="Pfam" id="PF25967"/>
    </source>
</evidence>
<evidence type="ECO:0000259" key="4">
    <source>
        <dbReference type="Pfam" id="PF25876"/>
    </source>
</evidence>
<dbReference type="Gene3D" id="2.40.50.100">
    <property type="match status" value="1"/>
</dbReference>
<reference evidence="8 9" key="1">
    <citation type="submission" date="2020-11" db="EMBL/GenBank/DDBJ databases">
        <authorList>
            <person name="Peeters C."/>
        </authorList>
    </citation>
    <scope>NUCLEOTIDE SEQUENCE [LARGE SCALE GENOMIC DNA]</scope>
    <source>
        <strain evidence="8 9">LMG 8286</strain>
    </source>
</reference>
<feature type="domain" description="Multidrug resistance protein MdtA-like C-terminal permuted SH3" evidence="7">
    <location>
        <begin position="308"/>
        <end position="362"/>
    </location>
</feature>
<feature type="domain" description="Multidrug resistance protein MdtA-like barrel-sandwich hybrid" evidence="5">
    <location>
        <begin position="75"/>
        <end position="208"/>
    </location>
</feature>
<evidence type="ECO:0000256" key="1">
    <source>
        <dbReference type="ARBA" id="ARBA00004196"/>
    </source>
</evidence>
<dbReference type="PANTHER" id="PTHR30158">
    <property type="entry name" value="ACRA/E-RELATED COMPONENT OF DRUG EFFLUX TRANSPORTER"/>
    <property type="match status" value="1"/>
</dbReference>
<evidence type="ECO:0000313" key="8">
    <source>
        <dbReference type="EMBL" id="CAD7286194.1"/>
    </source>
</evidence>
<evidence type="ECO:0000259" key="5">
    <source>
        <dbReference type="Pfam" id="PF25917"/>
    </source>
</evidence>
<sequence>MYKFSVITLTFLATLTFTGCEMLDKFLGKKDDAPAQAKNAQQAAVPVDVIVAKKADNKMNFEYPTRLQSQQDVVMVAKVSGTIIKQNFKPGQSIKAGDVLFLIEPDTYEAMYEVAKANILQAEASLKNAKSEADRVKKLLSQKAVSQKDYDNTIAALETANANLASAKANAKTAKLNLDYTRITAPFDGVAGENLIDVGAYVIASNTQLVRLTKTNPIEARFYIADSANLSRINNLANNSWVQINTDANLTLNGENFSGKVTFIDNTVDVNTGSVLAKAEFQNSQNKLLAGAFAKIIMTGFVQKDSFLIPQIAIKQDTISPYILVAQDEKVVKKPIKITYQTSTTAIVTEGINDNDQIIINNFGKIGVGASVKPQIKE</sequence>
<evidence type="ECO:0000256" key="2">
    <source>
        <dbReference type="ARBA" id="ARBA00009477"/>
    </source>
</evidence>
<comment type="caution">
    <text evidence="8">The sequence shown here is derived from an EMBL/GenBank/DDBJ whole genome shotgun (WGS) entry which is preliminary data.</text>
</comment>
<dbReference type="Pfam" id="PF25944">
    <property type="entry name" value="Beta-barrel_RND"/>
    <property type="match status" value="1"/>
</dbReference>
<dbReference type="Pfam" id="PF25967">
    <property type="entry name" value="RND-MFP_C"/>
    <property type="match status" value="1"/>
</dbReference>